<dbReference type="GO" id="GO:0022857">
    <property type="term" value="F:transmembrane transporter activity"/>
    <property type="evidence" value="ECO:0007669"/>
    <property type="project" value="InterPro"/>
</dbReference>
<evidence type="ECO:0000313" key="7">
    <source>
        <dbReference type="EMBL" id="MBB6629579.1"/>
    </source>
</evidence>
<feature type="transmembrane region" description="Helical" evidence="5">
    <location>
        <begin position="391"/>
        <end position="411"/>
    </location>
</feature>
<keyword evidence="2 5" id="KW-0812">Transmembrane</keyword>
<comment type="subcellular location">
    <subcellularLocation>
        <location evidence="1">Cell membrane</location>
        <topology evidence="1">Multi-pass membrane protein</topology>
    </subcellularLocation>
</comment>
<dbReference type="GO" id="GO:0005886">
    <property type="term" value="C:plasma membrane"/>
    <property type="evidence" value="ECO:0007669"/>
    <property type="project" value="UniProtKB-SubCell"/>
</dbReference>
<organism evidence="7 8">
    <name type="scientific">Nocardioides luti</name>
    <dbReference type="NCBI Taxonomy" id="2761101"/>
    <lineage>
        <taxon>Bacteria</taxon>
        <taxon>Bacillati</taxon>
        <taxon>Actinomycetota</taxon>
        <taxon>Actinomycetes</taxon>
        <taxon>Propionibacteriales</taxon>
        <taxon>Nocardioidaceae</taxon>
        <taxon>Nocardioides</taxon>
    </lineage>
</organism>
<evidence type="ECO:0000256" key="4">
    <source>
        <dbReference type="ARBA" id="ARBA00023136"/>
    </source>
</evidence>
<dbReference type="SUPFAM" id="SSF103473">
    <property type="entry name" value="MFS general substrate transporter"/>
    <property type="match status" value="1"/>
</dbReference>
<feature type="transmembrane region" description="Helical" evidence="5">
    <location>
        <begin position="83"/>
        <end position="103"/>
    </location>
</feature>
<dbReference type="PANTHER" id="PTHR23534:SF1">
    <property type="entry name" value="MAJOR FACILITATOR SUPERFAMILY PROTEIN"/>
    <property type="match status" value="1"/>
</dbReference>
<reference evidence="7 8" key="1">
    <citation type="submission" date="2020-08" db="EMBL/GenBank/DDBJ databases">
        <authorList>
            <person name="Seo M.-J."/>
        </authorList>
    </citation>
    <scope>NUCLEOTIDE SEQUENCE [LARGE SCALE GENOMIC DNA]</scope>
    <source>
        <strain evidence="7 8">KIGAM211</strain>
    </source>
</reference>
<dbReference type="Gene3D" id="1.20.1250.20">
    <property type="entry name" value="MFS general substrate transporter like domains"/>
    <property type="match status" value="2"/>
</dbReference>
<feature type="transmembrane region" description="Helical" evidence="5">
    <location>
        <begin position="109"/>
        <end position="130"/>
    </location>
</feature>
<feature type="transmembrane region" description="Helical" evidence="5">
    <location>
        <begin position="142"/>
        <end position="160"/>
    </location>
</feature>
<dbReference type="Pfam" id="PF07690">
    <property type="entry name" value="MFS_1"/>
    <property type="match status" value="1"/>
</dbReference>
<keyword evidence="4 5" id="KW-0472">Membrane</keyword>
<feature type="transmembrane region" description="Helical" evidence="5">
    <location>
        <begin position="53"/>
        <end position="71"/>
    </location>
</feature>
<feature type="transmembrane region" description="Helical" evidence="5">
    <location>
        <begin position="324"/>
        <end position="350"/>
    </location>
</feature>
<dbReference type="EMBL" id="JACKXE010000002">
    <property type="protein sequence ID" value="MBB6629579.1"/>
    <property type="molecule type" value="Genomic_DNA"/>
</dbReference>
<comment type="caution">
    <text evidence="7">The sequence shown here is derived from an EMBL/GenBank/DDBJ whole genome shotgun (WGS) entry which is preliminary data.</text>
</comment>
<keyword evidence="3 5" id="KW-1133">Transmembrane helix</keyword>
<feature type="transmembrane region" description="Helical" evidence="5">
    <location>
        <begin position="267"/>
        <end position="292"/>
    </location>
</feature>
<evidence type="ECO:0000313" key="8">
    <source>
        <dbReference type="Proteomes" id="UP000523955"/>
    </source>
</evidence>
<gene>
    <name evidence="7" type="ORF">H5V45_19820</name>
</gene>
<accession>A0A7X0VCA0</accession>
<name>A0A7X0VCA0_9ACTN</name>
<dbReference type="RefSeq" id="WP_185254897.1">
    <property type="nucleotide sequence ID" value="NZ_JACKXE010000002.1"/>
</dbReference>
<sequence length="420" mass="41726">MTTTVTPDVVAVQRRTVATLIAAQVVGATGITIGIATASLLARDLSGSEKLAGLSQTFQVLGTAVAAFLLARLMSRRGRRAGLVTGYLLGAAGAVTAVVAGVVGSMALLLVGALLLGATSAANSGARYAATDLAPARTRARSLSTVVWASTIGAVAGPNLTGPAGGLARVLGIPELTGPFAVGSIGMLAAAVVIGVFLRPDPLLLARAEAGAPATAPTGTSWGRAVAAVRERPVLGCAVAGLAAAHAAMVAVMVMTPLHMEHGGAELRVIGVVISVHVLGMFAFSPVVGWLADRHGRPPVLVAGGVLLLVSLVIASRSPEGSSWQIFVGLFLLGLGWSFATVASSTLVADHAPLDARTDVQGAADLVMGLTAAAAGGLAGVVVGVWGYATLALLCLALVAVVVTAGLAAGADWQTAPHER</sequence>
<feature type="transmembrane region" description="Helical" evidence="5">
    <location>
        <begin position="234"/>
        <end position="255"/>
    </location>
</feature>
<proteinExistence type="predicted"/>
<evidence type="ECO:0000256" key="5">
    <source>
        <dbReference type="SAM" id="Phobius"/>
    </source>
</evidence>
<feature type="transmembrane region" description="Helical" evidence="5">
    <location>
        <begin position="362"/>
        <end position="385"/>
    </location>
</feature>
<dbReference type="Proteomes" id="UP000523955">
    <property type="component" value="Unassembled WGS sequence"/>
</dbReference>
<feature type="transmembrane region" description="Helical" evidence="5">
    <location>
        <begin position="299"/>
        <end position="318"/>
    </location>
</feature>
<protein>
    <submittedName>
        <fullName evidence="7">MFS transporter</fullName>
    </submittedName>
</protein>
<evidence type="ECO:0000256" key="2">
    <source>
        <dbReference type="ARBA" id="ARBA00022692"/>
    </source>
</evidence>
<feature type="transmembrane region" description="Helical" evidence="5">
    <location>
        <begin position="180"/>
        <end position="198"/>
    </location>
</feature>
<evidence type="ECO:0000256" key="3">
    <source>
        <dbReference type="ARBA" id="ARBA00022989"/>
    </source>
</evidence>
<dbReference type="PROSITE" id="PS50850">
    <property type="entry name" value="MFS"/>
    <property type="match status" value="1"/>
</dbReference>
<feature type="domain" description="Major facilitator superfamily (MFS) profile" evidence="6">
    <location>
        <begin position="16"/>
        <end position="412"/>
    </location>
</feature>
<dbReference type="InterPro" id="IPR011701">
    <property type="entry name" value="MFS"/>
</dbReference>
<dbReference type="AlphaFoldDB" id="A0A7X0VCA0"/>
<dbReference type="InterPro" id="IPR036259">
    <property type="entry name" value="MFS_trans_sf"/>
</dbReference>
<evidence type="ECO:0000256" key="1">
    <source>
        <dbReference type="ARBA" id="ARBA00004651"/>
    </source>
</evidence>
<keyword evidence="8" id="KW-1185">Reference proteome</keyword>
<dbReference type="InterPro" id="IPR020846">
    <property type="entry name" value="MFS_dom"/>
</dbReference>
<evidence type="ECO:0000259" key="6">
    <source>
        <dbReference type="PROSITE" id="PS50850"/>
    </source>
</evidence>
<dbReference type="PANTHER" id="PTHR23534">
    <property type="entry name" value="MFS PERMEASE"/>
    <property type="match status" value="1"/>
</dbReference>
<feature type="transmembrane region" description="Helical" evidence="5">
    <location>
        <begin position="20"/>
        <end position="41"/>
    </location>
</feature>